<dbReference type="EMBL" id="JAHBMH010000007">
    <property type="protein sequence ID" value="KAK1939853.1"/>
    <property type="molecule type" value="Genomic_DNA"/>
</dbReference>
<protein>
    <submittedName>
        <fullName evidence="3">Uncharacterized protein</fullName>
    </submittedName>
</protein>
<proteinExistence type="predicted"/>
<feature type="compositionally biased region" description="Polar residues" evidence="1">
    <location>
        <begin position="752"/>
        <end position="761"/>
    </location>
</feature>
<feature type="compositionally biased region" description="Basic and acidic residues" evidence="1">
    <location>
        <begin position="734"/>
        <end position="751"/>
    </location>
</feature>
<evidence type="ECO:0000313" key="3">
    <source>
        <dbReference type="EMBL" id="KAK1939853.1"/>
    </source>
</evidence>
<evidence type="ECO:0000256" key="2">
    <source>
        <dbReference type="SAM" id="SignalP"/>
    </source>
</evidence>
<name>A0AAD9GKE9_BABDI</name>
<feature type="region of interest" description="Disordered" evidence="1">
    <location>
        <begin position="660"/>
        <end position="797"/>
    </location>
</feature>
<feature type="region of interest" description="Disordered" evidence="1">
    <location>
        <begin position="79"/>
        <end position="99"/>
    </location>
</feature>
<feature type="compositionally biased region" description="Basic and acidic residues" evidence="1">
    <location>
        <begin position="450"/>
        <end position="462"/>
    </location>
</feature>
<feature type="region of interest" description="Disordered" evidence="1">
    <location>
        <begin position="486"/>
        <end position="637"/>
    </location>
</feature>
<evidence type="ECO:0000256" key="1">
    <source>
        <dbReference type="SAM" id="MobiDB-lite"/>
    </source>
</evidence>
<reference evidence="3" key="2">
    <citation type="submission" date="2021-05" db="EMBL/GenBank/DDBJ databases">
        <authorList>
            <person name="Pain A."/>
        </authorList>
    </citation>
    <scope>NUCLEOTIDE SEQUENCE</scope>
    <source>
        <strain evidence="3">1802A</strain>
    </source>
</reference>
<feature type="compositionally biased region" description="Acidic residues" evidence="1">
    <location>
        <begin position="497"/>
        <end position="506"/>
    </location>
</feature>
<feature type="signal peptide" evidence="2">
    <location>
        <begin position="1"/>
        <end position="29"/>
    </location>
</feature>
<gene>
    <name evidence="3" type="ORF">X943_003942</name>
</gene>
<feature type="compositionally biased region" description="Low complexity" evidence="1">
    <location>
        <begin position="713"/>
        <end position="727"/>
    </location>
</feature>
<feature type="compositionally biased region" description="Basic and acidic residues" evidence="1">
    <location>
        <begin position="615"/>
        <end position="624"/>
    </location>
</feature>
<keyword evidence="2" id="KW-0732">Signal</keyword>
<feature type="compositionally biased region" description="Basic residues" evidence="1">
    <location>
        <begin position="542"/>
        <end position="578"/>
    </location>
</feature>
<evidence type="ECO:0000313" key="4">
    <source>
        <dbReference type="Proteomes" id="UP001195914"/>
    </source>
</evidence>
<comment type="caution">
    <text evidence="3">The sequence shown here is derived from an EMBL/GenBank/DDBJ whole genome shotgun (WGS) entry which is preliminary data.</text>
</comment>
<keyword evidence="4" id="KW-1185">Reference proteome</keyword>
<reference evidence="3" key="1">
    <citation type="journal article" date="2014" name="Nucleic Acids Res.">
        <title>The evolutionary dynamics of variant antigen genes in Babesia reveal a history of genomic innovation underlying host-parasite interaction.</title>
        <authorList>
            <person name="Jackson A.P."/>
            <person name="Otto T.D."/>
            <person name="Darby A."/>
            <person name="Ramaprasad A."/>
            <person name="Xia D."/>
            <person name="Echaide I.E."/>
            <person name="Farber M."/>
            <person name="Gahlot S."/>
            <person name="Gamble J."/>
            <person name="Gupta D."/>
            <person name="Gupta Y."/>
            <person name="Jackson L."/>
            <person name="Malandrin L."/>
            <person name="Malas T.B."/>
            <person name="Moussa E."/>
            <person name="Nair M."/>
            <person name="Reid A.J."/>
            <person name="Sanders M."/>
            <person name="Sharma J."/>
            <person name="Tracey A."/>
            <person name="Quail M.A."/>
            <person name="Weir W."/>
            <person name="Wastling J.M."/>
            <person name="Hall N."/>
            <person name="Willadsen P."/>
            <person name="Lingelbach K."/>
            <person name="Shiels B."/>
            <person name="Tait A."/>
            <person name="Berriman M."/>
            <person name="Allred D.R."/>
            <person name="Pain A."/>
        </authorList>
    </citation>
    <scope>NUCLEOTIDE SEQUENCE</scope>
    <source>
        <strain evidence="3">1802A</strain>
    </source>
</reference>
<feature type="compositionally biased region" description="Polar residues" evidence="1">
    <location>
        <begin position="664"/>
        <end position="677"/>
    </location>
</feature>
<sequence>MYSMRGYIAFFSSLLMVMLNCHLLDSCQAHQEYKSLPSPGNDESHLNDTKHAVADDLGINTRVEKASVTHENDVALRQKGNRRKGRYGKRKAPKRGQWNHRLYRKSFTKRSEPTIFSKEGNPSDQKVFRVKKTVELLIDAPPKTTKDVFTVPKAEVSSAEASKNADNPVKAPLLSTYNVAPSGHAIIKRTVDTDTMDYAMKSNNGENASGDNLLLITNHEDAEDDGFPEYEDEHYNDTGDGYDSSNYTPNDVTQAFKAKPRNAGYDEGATSCRSSKDYSHFYNEGSTDEDRPQYNDASEIPDSTTPFHDVMNYDNGNGGTGSIKANNSNLIRMSHGSYGESRSHYAAESEDHTEDIEVPYDDLSHHKEFRSLHERDLRHSHDYTDLHGNHAISHRALPFESGGVAEFHTPKEWVGEDGLYTSNEPIDVDNDSHRITPTHAPRAVYTSDGEYSRDGSTEDHSPGEYAYTAPMMQLLEKEVVVESNDDTNRDVFMDGDNTTELDDSEAPDATNEISADSYLEKDSLDDLEGNSSTEVSEGSVPRKLRSRSKKGLAKGGKSRKSKKATKKAKAKAAKKAMKKAAADAKKKSRKAKKASKKAKRAAKRLEKAKKKRNRADKAAAKKEASGNLSAYDTPSDTVYEATKPSTWVVDAGSTKLVEEMPQKYTGTSQSDGATAMSSFRGPFLDSATSDYAGVKDTQTPKDASPSDLPMDGVANAAEVESNNADNSTVPGPADKFDLTDGKSMTDKHDDTNTTIGMATNSEDNEENVTEESADDTQEGDTDDYDEDDTEDVEVSHL</sequence>
<organism evidence="3 4">
    <name type="scientific">Babesia divergens</name>
    <dbReference type="NCBI Taxonomy" id="32595"/>
    <lineage>
        <taxon>Eukaryota</taxon>
        <taxon>Sar</taxon>
        <taxon>Alveolata</taxon>
        <taxon>Apicomplexa</taxon>
        <taxon>Aconoidasida</taxon>
        <taxon>Piroplasmida</taxon>
        <taxon>Babesiidae</taxon>
        <taxon>Babesia</taxon>
    </lineage>
</organism>
<feature type="chain" id="PRO_5042171106" evidence="2">
    <location>
        <begin position="30"/>
        <end position="797"/>
    </location>
</feature>
<accession>A0AAD9GKE9</accession>
<feature type="compositionally biased region" description="Polar residues" evidence="1">
    <location>
        <begin position="626"/>
        <end position="636"/>
    </location>
</feature>
<dbReference type="AlphaFoldDB" id="A0AAD9GKE9"/>
<feature type="compositionally biased region" description="Basic residues" evidence="1">
    <location>
        <begin position="586"/>
        <end position="614"/>
    </location>
</feature>
<dbReference type="Proteomes" id="UP001195914">
    <property type="component" value="Unassembled WGS sequence"/>
</dbReference>
<feature type="region of interest" description="Disordered" evidence="1">
    <location>
        <begin position="425"/>
        <end position="464"/>
    </location>
</feature>
<feature type="compositionally biased region" description="Acidic residues" evidence="1">
    <location>
        <begin position="762"/>
        <end position="797"/>
    </location>
</feature>